<dbReference type="GO" id="GO:0005829">
    <property type="term" value="C:cytosol"/>
    <property type="evidence" value="ECO:0007669"/>
    <property type="project" value="TreeGrafter"/>
</dbReference>
<comment type="caution">
    <text evidence="6">The sequence shown here is derived from an EMBL/GenBank/DDBJ whole genome shotgun (WGS) entry which is preliminary data.</text>
</comment>
<dbReference type="AlphaFoldDB" id="W4HMA8"/>
<dbReference type="GO" id="GO:0000976">
    <property type="term" value="F:transcription cis-regulatory region binding"/>
    <property type="evidence" value="ECO:0007669"/>
    <property type="project" value="TreeGrafter"/>
</dbReference>
<accession>W4HMA8</accession>
<dbReference type="RefSeq" id="WP_043843712.1">
    <property type="nucleotide sequence ID" value="NZ_AQQW01000004.1"/>
</dbReference>
<dbReference type="PROSITE" id="PS50110">
    <property type="entry name" value="RESPONSE_REGULATORY"/>
    <property type="match status" value="1"/>
</dbReference>
<dbReference type="GO" id="GO:0032993">
    <property type="term" value="C:protein-DNA complex"/>
    <property type="evidence" value="ECO:0007669"/>
    <property type="project" value="TreeGrafter"/>
</dbReference>
<evidence type="ECO:0000256" key="2">
    <source>
        <dbReference type="PROSITE-ProRule" id="PRU00169"/>
    </source>
</evidence>
<evidence type="ECO:0000313" key="6">
    <source>
        <dbReference type="EMBL" id="ETW13256.1"/>
    </source>
</evidence>
<gene>
    <name evidence="6" type="ORF">ATO8_08591</name>
</gene>
<organism evidence="6 7">
    <name type="scientific">Roseivivax marinus</name>
    <dbReference type="NCBI Taxonomy" id="1379903"/>
    <lineage>
        <taxon>Bacteria</taxon>
        <taxon>Pseudomonadati</taxon>
        <taxon>Pseudomonadota</taxon>
        <taxon>Alphaproteobacteria</taxon>
        <taxon>Rhodobacterales</taxon>
        <taxon>Roseobacteraceae</taxon>
        <taxon>Roseivivax</taxon>
    </lineage>
</organism>
<feature type="domain" description="Response regulatory" evidence="4">
    <location>
        <begin position="2"/>
        <end position="116"/>
    </location>
</feature>
<dbReference type="Proteomes" id="UP000019063">
    <property type="component" value="Unassembled WGS sequence"/>
</dbReference>
<keyword evidence="7" id="KW-1185">Reference proteome</keyword>
<feature type="DNA-binding region" description="OmpR/PhoB-type" evidence="3">
    <location>
        <begin position="124"/>
        <end position="221"/>
    </location>
</feature>
<dbReference type="InterPro" id="IPR036388">
    <property type="entry name" value="WH-like_DNA-bd_sf"/>
</dbReference>
<dbReference type="SUPFAM" id="SSF52172">
    <property type="entry name" value="CheY-like"/>
    <property type="match status" value="1"/>
</dbReference>
<dbReference type="CDD" id="cd00383">
    <property type="entry name" value="trans_reg_C"/>
    <property type="match status" value="1"/>
</dbReference>
<dbReference type="InterPro" id="IPR039420">
    <property type="entry name" value="WalR-like"/>
</dbReference>
<sequence length="223" mass="24590">MRVLLLEDAEDVAEAIRASFARQGDAVDHVRSVSEAVDCIAVQGFDVGIFDLGLPDGNGRAAVRAARDADNPMPILILTAQSGIEDRVAALDEGADDYLVKPFDLRELHARVRALARRTGSDRGGAVTYADLVFDPAGRILTIDGVPAGLTRRETTLFEVLLANRERIVSKERIYERMFSFDEEDVALNAVEIHMTRLRKKLDASRVKIKTLRGLGYQMTEHG</sequence>
<dbReference type="Pfam" id="PF00072">
    <property type="entry name" value="Response_reg"/>
    <property type="match status" value="1"/>
</dbReference>
<evidence type="ECO:0000259" key="4">
    <source>
        <dbReference type="PROSITE" id="PS50110"/>
    </source>
</evidence>
<dbReference type="InterPro" id="IPR001867">
    <property type="entry name" value="OmpR/PhoB-type_DNA-bd"/>
</dbReference>
<dbReference type="SMART" id="SM00448">
    <property type="entry name" value="REC"/>
    <property type="match status" value="1"/>
</dbReference>
<feature type="modified residue" description="4-aspartylphosphate" evidence="2">
    <location>
        <position position="51"/>
    </location>
</feature>
<keyword evidence="2" id="KW-0597">Phosphoprotein</keyword>
<dbReference type="InterPro" id="IPR011006">
    <property type="entry name" value="CheY-like_superfamily"/>
</dbReference>
<dbReference type="GO" id="GO:0000156">
    <property type="term" value="F:phosphorelay response regulator activity"/>
    <property type="evidence" value="ECO:0007669"/>
    <property type="project" value="TreeGrafter"/>
</dbReference>
<evidence type="ECO:0000256" key="1">
    <source>
        <dbReference type="ARBA" id="ARBA00023125"/>
    </source>
</evidence>
<dbReference type="EMBL" id="AQQW01000004">
    <property type="protein sequence ID" value="ETW13256.1"/>
    <property type="molecule type" value="Genomic_DNA"/>
</dbReference>
<dbReference type="PROSITE" id="PS51755">
    <property type="entry name" value="OMPR_PHOB"/>
    <property type="match status" value="1"/>
</dbReference>
<evidence type="ECO:0000256" key="3">
    <source>
        <dbReference type="PROSITE-ProRule" id="PRU01091"/>
    </source>
</evidence>
<dbReference type="Gene3D" id="3.40.50.2300">
    <property type="match status" value="1"/>
</dbReference>
<dbReference type="Gene3D" id="6.10.250.690">
    <property type="match status" value="1"/>
</dbReference>
<dbReference type="InterPro" id="IPR001789">
    <property type="entry name" value="Sig_transdc_resp-reg_receiver"/>
</dbReference>
<evidence type="ECO:0000259" key="5">
    <source>
        <dbReference type="PROSITE" id="PS51755"/>
    </source>
</evidence>
<dbReference type="PANTHER" id="PTHR48111:SF36">
    <property type="entry name" value="TRANSCRIPTIONAL REGULATORY PROTEIN CUTR"/>
    <property type="match status" value="1"/>
</dbReference>
<dbReference type="STRING" id="1379903.ATO8_08591"/>
<reference evidence="6 7" key="1">
    <citation type="journal article" date="2014" name="Antonie Van Leeuwenhoek">
        <title>Roseivivax atlanticus sp. nov., isolated from surface seawater of the Atlantic Ocean.</title>
        <authorList>
            <person name="Li G."/>
            <person name="Lai Q."/>
            <person name="Liu X."/>
            <person name="Sun F."/>
            <person name="Shao Z."/>
        </authorList>
    </citation>
    <scope>NUCLEOTIDE SEQUENCE [LARGE SCALE GENOMIC DNA]</scope>
    <source>
        <strain evidence="6 7">22II-s10s</strain>
    </source>
</reference>
<dbReference type="GO" id="GO:0006355">
    <property type="term" value="P:regulation of DNA-templated transcription"/>
    <property type="evidence" value="ECO:0007669"/>
    <property type="project" value="InterPro"/>
</dbReference>
<dbReference type="SMART" id="SM00862">
    <property type="entry name" value="Trans_reg_C"/>
    <property type="match status" value="1"/>
</dbReference>
<name>W4HMA8_9RHOB</name>
<feature type="domain" description="OmpR/PhoB-type" evidence="5">
    <location>
        <begin position="124"/>
        <end position="221"/>
    </location>
</feature>
<protein>
    <submittedName>
        <fullName evidence="6">Tricarboxylate transport transcriptional regulator TctD</fullName>
    </submittedName>
</protein>
<proteinExistence type="predicted"/>
<dbReference type="Pfam" id="PF00486">
    <property type="entry name" value="Trans_reg_C"/>
    <property type="match status" value="1"/>
</dbReference>
<dbReference type="Gene3D" id="1.10.10.10">
    <property type="entry name" value="Winged helix-like DNA-binding domain superfamily/Winged helix DNA-binding domain"/>
    <property type="match status" value="1"/>
</dbReference>
<dbReference type="PANTHER" id="PTHR48111">
    <property type="entry name" value="REGULATOR OF RPOS"/>
    <property type="match status" value="1"/>
</dbReference>
<evidence type="ECO:0000313" key="7">
    <source>
        <dbReference type="Proteomes" id="UP000019063"/>
    </source>
</evidence>
<keyword evidence="1 3" id="KW-0238">DNA-binding</keyword>
<dbReference type="eggNOG" id="COG0745">
    <property type="taxonomic scope" value="Bacteria"/>
</dbReference>